<dbReference type="GeneID" id="37160724"/>
<dbReference type="EMBL" id="KZ825077">
    <property type="protein sequence ID" value="RAH53409.1"/>
    <property type="molecule type" value="Genomic_DNA"/>
</dbReference>
<evidence type="ECO:0000313" key="1">
    <source>
        <dbReference type="EMBL" id="RAH53409.1"/>
    </source>
</evidence>
<gene>
    <name evidence="1" type="ORF">BO85DRAFT_406032</name>
</gene>
<protein>
    <submittedName>
        <fullName evidence="1">Uncharacterized protein</fullName>
    </submittedName>
</protein>
<dbReference type="Proteomes" id="UP000249526">
    <property type="component" value="Unassembled WGS sequence"/>
</dbReference>
<name>A0A8G1QTJ6_9EURO</name>
<reference evidence="1 2" key="1">
    <citation type="submission" date="2018-02" db="EMBL/GenBank/DDBJ databases">
        <title>The genomes of Aspergillus section Nigri reveals drivers in fungal speciation.</title>
        <authorList>
            <consortium name="DOE Joint Genome Institute"/>
            <person name="Vesth T.C."/>
            <person name="Nybo J."/>
            <person name="Theobald S."/>
            <person name="Brandl J."/>
            <person name="Frisvad J.C."/>
            <person name="Nielsen K.F."/>
            <person name="Lyhne E.K."/>
            <person name="Kogle M.E."/>
            <person name="Kuo A."/>
            <person name="Riley R."/>
            <person name="Clum A."/>
            <person name="Nolan M."/>
            <person name="Lipzen A."/>
            <person name="Salamov A."/>
            <person name="Henrissat B."/>
            <person name="Wiebenga A."/>
            <person name="De vries R.P."/>
            <person name="Grigoriev I.V."/>
            <person name="Mortensen U.H."/>
            <person name="Andersen M.R."/>
            <person name="Baker S.E."/>
        </authorList>
    </citation>
    <scope>NUCLEOTIDE SEQUENCE [LARGE SCALE GENOMIC DNA]</scope>
    <source>
        <strain evidence="1 2">CBS 112811</strain>
    </source>
</reference>
<proteinExistence type="predicted"/>
<evidence type="ECO:0000313" key="2">
    <source>
        <dbReference type="Proteomes" id="UP000249526"/>
    </source>
</evidence>
<dbReference type="AlphaFoldDB" id="A0A8G1QTJ6"/>
<sequence length="80" mass="8573">MGSKDRRKKSIDGILKVVVANWRESNGQYYLLEAVNGGLVETADGLISQAGLSSAVWEIGSGNLEGHRTIPVTTGLIFLN</sequence>
<organism evidence="1 2">
    <name type="scientific">Aspergillus piperis CBS 112811</name>
    <dbReference type="NCBI Taxonomy" id="1448313"/>
    <lineage>
        <taxon>Eukaryota</taxon>
        <taxon>Fungi</taxon>
        <taxon>Dikarya</taxon>
        <taxon>Ascomycota</taxon>
        <taxon>Pezizomycotina</taxon>
        <taxon>Eurotiomycetes</taxon>
        <taxon>Eurotiomycetidae</taxon>
        <taxon>Eurotiales</taxon>
        <taxon>Aspergillaceae</taxon>
        <taxon>Aspergillus</taxon>
        <taxon>Aspergillus subgen. Circumdati</taxon>
    </lineage>
</organism>
<dbReference type="RefSeq" id="XP_025511331.1">
    <property type="nucleotide sequence ID" value="XM_025657322.1"/>
</dbReference>
<keyword evidence="2" id="KW-1185">Reference proteome</keyword>
<accession>A0A8G1QTJ6</accession>